<keyword evidence="1" id="KW-0732">Signal</keyword>
<protein>
    <submittedName>
        <fullName evidence="2">Uncharacterized protein</fullName>
    </submittedName>
</protein>
<dbReference type="RefSeq" id="WP_354462525.1">
    <property type="nucleotide sequence ID" value="NZ_JBEWSZ010000002.1"/>
</dbReference>
<evidence type="ECO:0000313" key="3">
    <source>
        <dbReference type="Proteomes" id="UP001548832"/>
    </source>
</evidence>
<dbReference type="EMBL" id="JBEWSZ010000002">
    <property type="protein sequence ID" value="MET2830442.1"/>
    <property type="molecule type" value="Genomic_DNA"/>
</dbReference>
<evidence type="ECO:0000313" key="2">
    <source>
        <dbReference type="EMBL" id="MET2830442.1"/>
    </source>
</evidence>
<reference evidence="2 3" key="1">
    <citation type="submission" date="2024-06" db="EMBL/GenBank/DDBJ databases">
        <authorList>
            <person name="Kim D.-U."/>
        </authorList>
    </citation>
    <scope>NUCLEOTIDE SEQUENCE [LARGE SCALE GENOMIC DNA]</scope>
    <source>
        <strain evidence="2 3">KACC15460</strain>
    </source>
</reference>
<proteinExistence type="predicted"/>
<organism evidence="2 3">
    <name type="scientific">Mesorhizobium shangrilense</name>
    <dbReference type="NCBI Taxonomy" id="460060"/>
    <lineage>
        <taxon>Bacteria</taxon>
        <taxon>Pseudomonadati</taxon>
        <taxon>Pseudomonadota</taxon>
        <taxon>Alphaproteobacteria</taxon>
        <taxon>Hyphomicrobiales</taxon>
        <taxon>Phyllobacteriaceae</taxon>
        <taxon>Mesorhizobium</taxon>
    </lineage>
</organism>
<keyword evidence="3" id="KW-1185">Reference proteome</keyword>
<comment type="caution">
    <text evidence="2">The sequence shown here is derived from an EMBL/GenBank/DDBJ whole genome shotgun (WGS) entry which is preliminary data.</text>
</comment>
<evidence type="ECO:0000256" key="1">
    <source>
        <dbReference type="SAM" id="SignalP"/>
    </source>
</evidence>
<accession>A0ABV2DK57</accession>
<name>A0ABV2DK57_9HYPH</name>
<sequence length="63" mass="7198">MKKILLASLISVAAAAAAIGPTQADTMVVNRHDHMHMRKHCHTKMITHWRHHHKVVEQVRVCN</sequence>
<feature type="chain" id="PRO_5047418620" evidence="1">
    <location>
        <begin position="25"/>
        <end position="63"/>
    </location>
</feature>
<gene>
    <name evidence="2" type="ORF">ABVQ20_26005</name>
</gene>
<dbReference type="Proteomes" id="UP001548832">
    <property type="component" value="Unassembled WGS sequence"/>
</dbReference>
<feature type="signal peptide" evidence="1">
    <location>
        <begin position="1"/>
        <end position="24"/>
    </location>
</feature>